<evidence type="ECO:0000313" key="3">
    <source>
        <dbReference type="Proteomes" id="UP000799439"/>
    </source>
</evidence>
<reference evidence="2" key="1">
    <citation type="journal article" date="2020" name="Stud. Mycol.">
        <title>101 Dothideomycetes genomes: a test case for predicting lifestyles and emergence of pathogens.</title>
        <authorList>
            <person name="Haridas S."/>
            <person name="Albert R."/>
            <person name="Binder M."/>
            <person name="Bloem J."/>
            <person name="Labutti K."/>
            <person name="Salamov A."/>
            <person name="Andreopoulos B."/>
            <person name="Baker S."/>
            <person name="Barry K."/>
            <person name="Bills G."/>
            <person name="Bluhm B."/>
            <person name="Cannon C."/>
            <person name="Castanera R."/>
            <person name="Culley D."/>
            <person name="Daum C."/>
            <person name="Ezra D."/>
            <person name="Gonzalez J."/>
            <person name="Henrissat B."/>
            <person name="Kuo A."/>
            <person name="Liang C."/>
            <person name="Lipzen A."/>
            <person name="Lutzoni F."/>
            <person name="Magnuson J."/>
            <person name="Mondo S."/>
            <person name="Nolan M."/>
            <person name="Ohm R."/>
            <person name="Pangilinan J."/>
            <person name="Park H.-J."/>
            <person name="Ramirez L."/>
            <person name="Alfaro M."/>
            <person name="Sun H."/>
            <person name="Tritt A."/>
            <person name="Yoshinaga Y."/>
            <person name="Zwiers L.-H."/>
            <person name="Turgeon B."/>
            <person name="Goodwin S."/>
            <person name="Spatafora J."/>
            <person name="Crous P."/>
            <person name="Grigoriev I."/>
        </authorList>
    </citation>
    <scope>NUCLEOTIDE SEQUENCE</scope>
    <source>
        <strain evidence="2">CBS 260.36</strain>
    </source>
</reference>
<dbReference type="Proteomes" id="UP000799439">
    <property type="component" value="Unassembled WGS sequence"/>
</dbReference>
<dbReference type="AlphaFoldDB" id="A0A9P4IZM9"/>
<accession>A0A9P4IZM9</accession>
<keyword evidence="3" id="KW-1185">Reference proteome</keyword>
<dbReference type="EMBL" id="ML996089">
    <property type="protein sequence ID" value="KAF2150752.1"/>
    <property type="molecule type" value="Genomic_DNA"/>
</dbReference>
<evidence type="ECO:0000256" key="1">
    <source>
        <dbReference type="SAM" id="MobiDB-lite"/>
    </source>
</evidence>
<sequence>MAPVGSRSDAVCLVLSRGSSAVSLFGQPQALCTKHIAAGALNLLRLPPVLPATVHTRPHHTRQRKKAPKISHAC</sequence>
<proteinExistence type="predicted"/>
<evidence type="ECO:0000313" key="2">
    <source>
        <dbReference type="EMBL" id="KAF2150752.1"/>
    </source>
</evidence>
<gene>
    <name evidence="2" type="ORF">K461DRAFT_280764</name>
</gene>
<feature type="compositionally biased region" description="Basic residues" evidence="1">
    <location>
        <begin position="56"/>
        <end position="74"/>
    </location>
</feature>
<organism evidence="2 3">
    <name type="scientific">Myriangium duriaei CBS 260.36</name>
    <dbReference type="NCBI Taxonomy" id="1168546"/>
    <lineage>
        <taxon>Eukaryota</taxon>
        <taxon>Fungi</taxon>
        <taxon>Dikarya</taxon>
        <taxon>Ascomycota</taxon>
        <taxon>Pezizomycotina</taxon>
        <taxon>Dothideomycetes</taxon>
        <taxon>Dothideomycetidae</taxon>
        <taxon>Myriangiales</taxon>
        <taxon>Myriangiaceae</taxon>
        <taxon>Myriangium</taxon>
    </lineage>
</organism>
<feature type="region of interest" description="Disordered" evidence="1">
    <location>
        <begin position="55"/>
        <end position="74"/>
    </location>
</feature>
<comment type="caution">
    <text evidence="2">The sequence shown here is derived from an EMBL/GenBank/DDBJ whole genome shotgun (WGS) entry which is preliminary data.</text>
</comment>
<protein>
    <submittedName>
        <fullName evidence="2">Uncharacterized protein</fullName>
    </submittedName>
</protein>
<name>A0A9P4IZM9_9PEZI</name>